<feature type="domain" description="Fe2OG dioxygenase" evidence="13">
    <location>
        <begin position="195"/>
        <end position="298"/>
    </location>
</feature>
<dbReference type="PANTHER" id="PTHR47990">
    <property type="entry name" value="2-OXOGLUTARATE (2OG) AND FE(II)-DEPENDENT OXYGENASE SUPERFAMILY PROTEIN-RELATED"/>
    <property type="match status" value="1"/>
</dbReference>
<dbReference type="InterPro" id="IPR050231">
    <property type="entry name" value="Iron_ascorbate_oxido_reductase"/>
</dbReference>
<evidence type="ECO:0000256" key="6">
    <source>
        <dbReference type="ARBA" id="ARBA00022666"/>
    </source>
</evidence>
<dbReference type="Proteomes" id="UP001147830">
    <property type="component" value="Unassembled WGS sequence"/>
</dbReference>
<feature type="region of interest" description="Disordered" evidence="12">
    <location>
        <begin position="335"/>
        <end position="355"/>
    </location>
</feature>
<dbReference type="Pfam" id="PF03171">
    <property type="entry name" value="2OG-FeII_Oxy"/>
    <property type="match status" value="1"/>
</dbReference>
<dbReference type="InterPro" id="IPR027443">
    <property type="entry name" value="IPNS-like_sf"/>
</dbReference>
<keyword evidence="11" id="KW-0479">Metal-binding</keyword>
<keyword evidence="11" id="KW-0560">Oxidoreductase</keyword>
<evidence type="ECO:0000313" key="14">
    <source>
        <dbReference type="EMBL" id="MCT7358920.1"/>
    </source>
</evidence>
<evidence type="ECO:0000259" key="13">
    <source>
        <dbReference type="PROSITE" id="PS51471"/>
    </source>
</evidence>
<dbReference type="InterPro" id="IPR026992">
    <property type="entry name" value="DIOX_N"/>
</dbReference>
<name>A0A9X2WEP9_9GAMM</name>
<evidence type="ECO:0000256" key="1">
    <source>
        <dbReference type="ARBA" id="ARBA00001954"/>
    </source>
</evidence>
<reference evidence="14" key="1">
    <citation type="journal article" date="2022" name="Front. Microbiol.">
        <title>Genome-based taxonomic rearrangement of Oceanobacter-related bacteria including the description of Thalassolituus hydrocarbonoclasticus sp. nov. and Thalassolituus pacificus sp. nov. and emended description of the genus Thalassolituus.</title>
        <authorList>
            <person name="Dong C."/>
            <person name="Wei L."/>
            <person name="Wang J."/>
            <person name="Lai Q."/>
            <person name="Huang Z."/>
            <person name="Shao Z."/>
        </authorList>
    </citation>
    <scope>NUCLEOTIDE SEQUENCE</scope>
    <source>
        <strain evidence="14">59MF3M-4</strain>
    </source>
</reference>
<dbReference type="RefSeq" id="WP_260975814.1">
    <property type="nucleotide sequence ID" value="NZ_JAOANI010000015.1"/>
</dbReference>
<comment type="cofactor">
    <cofactor evidence="1">
        <name>Fe(2+)</name>
        <dbReference type="ChEBI" id="CHEBI:29033"/>
    </cofactor>
</comment>
<dbReference type="GO" id="GO:0009693">
    <property type="term" value="P:ethylene biosynthetic process"/>
    <property type="evidence" value="ECO:0007669"/>
    <property type="project" value="UniProtKB-KW"/>
</dbReference>
<evidence type="ECO:0000256" key="3">
    <source>
        <dbReference type="ARBA" id="ARBA00012293"/>
    </source>
</evidence>
<dbReference type="EMBL" id="JAOANI010000015">
    <property type="protein sequence ID" value="MCT7358920.1"/>
    <property type="molecule type" value="Genomic_DNA"/>
</dbReference>
<dbReference type="Gene3D" id="2.60.120.330">
    <property type="entry name" value="B-lactam Antibiotic, Isopenicillin N Synthase, Chain"/>
    <property type="match status" value="1"/>
</dbReference>
<dbReference type="GO" id="GO:0046872">
    <property type="term" value="F:metal ion binding"/>
    <property type="evidence" value="ECO:0007669"/>
    <property type="project" value="UniProtKB-KW"/>
</dbReference>
<dbReference type="InterPro" id="IPR044861">
    <property type="entry name" value="IPNS-like_FE2OG_OXY"/>
</dbReference>
<dbReference type="InterPro" id="IPR005123">
    <property type="entry name" value="Oxoglu/Fe-dep_dioxygenase_dom"/>
</dbReference>
<evidence type="ECO:0000256" key="7">
    <source>
        <dbReference type="ARBA" id="ARBA00031011"/>
    </source>
</evidence>
<dbReference type="SUPFAM" id="SSF51197">
    <property type="entry name" value="Clavaminate synthase-like"/>
    <property type="match status" value="1"/>
</dbReference>
<comment type="similarity">
    <text evidence="11">Belongs to the iron/ascorbate-dependent oxidoreductase family.</text>
</comment>
<comment type="pathway">
    <text evidence="2">Alkene biosynthesis; ethylene biosynthesis via 2-oxoglutarate.</text>
</comment>
<evidence type="ECO:0000256" key="8">
    <source>
        <dbReference type="ARBA" id="ARBA00031282"/>
    </source>
</evidence>
<evidence type="ECO:0000256" key="2">
    <source>
        <dbReference type="ARBA" id="ARBA00004767"/>
    </source>
</evidence>
<keyword evidence="6" id="KW-0266">Ethylene biosynthesis</keyword>
<dbReference type="GO" id="GO:0102276">
    <property type="term" value="F:2-oxoglutarate oxygenase/decarboxylase (ethylene-forming) activity"/>
    <property type="evidence" value="ECO:0007669"/>
    <property type="project" value="UniProtKB-EC"/>
</dbReference>
<proteinExistence type="inferred from homology"/>
<reference evidence="14" key="2">
    <citation type="submission" date="2022-08" db="EMBL/GenBank/DDBJ databases">
        <authorList>
            <person name="Dong C."/>
        </authorList>
    </citation>
    <scope>NUCLEOTIDE SEQUENCE</scope>
    <source>
        <strain evidence="14">59MF3M-4</strain>
    </source>
</reference>
<comment type="catalytic activity">
    <reaction evidence="10">
        <text>L-arginine + 2-oxoglutarate + O2 = guanidine + L-glutamate 5-semialdehyde + succinate + CO2</text>
        <dbReference type="Rhea" id="RHEA:31535"/>
        <dbReference type="ChEBI" id="CHEBI:15379"/>
        <dbReference type="ChEBI" id="CHEBI:16526"/>
        <dbReference type="ChEBI" id="CHEBI:16810"/>
        <dbReference type="ChEBI" id="CHEBI:30031"/>
        <dbReference type="ChEBI" id="CHEBI:30087"/>
        <dbReference type="ChEBI" id="CHEBI:32682"/>
        <dbReference type="ChEBI" id="CHEBI:58066"/>
        <dbReference type="EC" id="1.14.20.7"/>
    </reaction>
</comment>
<evidence type="ECO:0000313" key="15">
    <source>
        <dbReference type="Proteomes" id="UP001147830"/>
    </source>
</evidence>
<evidence type="ECO:0000256" key="11">
    <source>
        <dbReference type="RuleBase" id="RU003682"/>
    </source>
</evidence>
<keyword evidence="11" id="KW-0408">Iron</keyword>
<evidence type="ECO:0000256" key="10">
    <source>
        <dbReference type="ARBA" id="ARBA00049359"/>
    </source>
</evidence>
<accession>A0A9X2WEP9</accession>
<feature type="compositionally biased region" description="Polar residues" evidence="12">
    <location>
        <begin position="336"/>
        <end position="355"/>
    </location>
</feature>
<dbReference type="EC" id="1.13.12.19" evidence="4"/>
<dbReference type="EC" id="1.14.20.7" evidence="3"/>
<evidence type="ECO:0000256" key="9">
    <source>
        <dbReference type="ARBA" id="ARBA00047725"/>
    </source>
</evidence>
<comment type="caution">
    <text evidence="14">The sequence shown here is derived from an EMBL/GenBank/DDBJ whole genome shotgun (WGS) entry which is preliminary data.</text>
</comment>
<dbReference type="PROSITE" id="PS51471">
    <property type="entry name" value="FE2OG_OXY"/>
    <property type="match status" value="1"/>
</dbReference>
<evidence type="ECO:0000256" key="5">
    <source>
        <dbReference type="ARBA" id="ARBA00019045"/>
    </source>
</evidence>
<keyword evidence="15" id="KW-1185">Reference proteome</keyword>
<sequence>MSANSHSRRQHAGDVLTSRPVQAGTLALIDVAPLRSNDPQARAAVAEQIRAACVDNGFFVICNHGISEHLQQQLFTQAADLFALPDAEKRLLDKSLSAANRGYEALGNQQLQPGSLPDLKEGYYMGRDLAADHPQVMAGKFNHGPNVWPAQLPQFRPLMESYLQQITELAELLMRGLALSLNLPENHFDDFCHEPLTTLRLLHYPPQPVDAAANQRGAGAHTDFGGLTLLLQDAVGGLQVWSEADQCWLDIAPQAGTYIINIGDMFARWTNDLYRSTLHRVINRSGRERYSIPFFYSGNADHRVECLPGCCDSGETPRYAATTVEQHYREMYRRTYSAQPPASPPSGRQATTEVH</sequence>
<dbReference type="AlphaFoldDB" id="A0A9X2WEP9"/>
<protein>
    <recommendedName>
        <fullName evidence="5">2-oxoglutarate-dependent ethylene/succinate-forming enzyme</fullName>
        <ecNumber evidence="4">1.13.12.19</ecNumber>
        <ecNumber evidence="3">1.14.20.7</ecNumber>
    </recommendedName>
    <alternativeName>
        <fullName evidence="7">2-oxoglutarate dioxygenase (ethylene-forming)</fullName>
    </alternativeName>
    <alternativeName>
        <fullName evidence="8">2-oxoglutarate/L-arginine monooxygenase/decarboxylase (succinate-forming)</fullName>
    </alternativeName>
</protein>
<organism evidence="14 15">
    <name type="scientific">Thalassolituus pacificus</name>
    <dbReference type="NCBI Taxonomy" id="2975440"/>
    <lineage>
        <taxon>Bacteria</taxon>
        <taxon>Pseudomonadati</taxon>
        <taxon>Pseudomonadota</taxon>
        <taxon>Gammaproteobacteria</taxon>
        <taxon>Oceanospirillales</taxon>
        <taxon>Oceanospirillaceae</taxon>
        <taxon>Thalassolituus</taxon>
    </lineage>
</organism>
<comment type="catalytic activity">
    <reaction evidence="9">
        <text>2-oxoglutarate + O2 + 2 H(+) = ethene + 3 CO2 + H2O</text>
        <dbReference type="Rhea" id="RHEA:31523"/>
        <dbReference type="ChEBI" id="CHEBI:15377"/>
        <dbReference type="ChEBI" id="CHEBI:15378"/>
        <dbReference type="ChEBI" id="CHEBI:15379"/>
        <dbReference type="ChEBI" id="CHEBI:16526"/>
        <dbReference type="ChEBI" id="CHEBI:16810"/>
        <dbReference type="ChEBI" id="CHEBI:18153"/>
        <dbReference type="EC" id="1.13.12.19"/>
    </reaction>
</comment>
<gene>
    <name evidence="14" type="ORF">NYR02_07815</name>
</gene>
<evidence type="ECO:0000256" key="4">
    <source>
        <dbReference type="ARBA" id="ARBA00012531"/>
    </source>
</evidence>
<dbReference type="Pfam" id="PF14226">
    <property type="entry name" value="DIOX_N"/>
    <property type="match status" value="1"/>
</dbReference>
<evidence type="ECO:0000256" key="12">
    <source>
        <dbReference type="SAM" id="MobiDB-lite"/>
    </source>
</evidence>